<evidence type="ECO:0008006" key="4">
    <source>
        <dbReference type="Google" id="ProtNLM"/>
    </source>
</evidence>
<organism evidence="2 3">
    <name type="scientific">Candidatus Beckwithbacteria bacterium CG23_combo_of_CG06-09_8_20_14_all_34_8</name>
    <dbReference type="NCBI Taxonomy" id="1974497"/>
    <lineage>
        <taxon>Bacteria</taxon>
        <taxon>Candidatus Beckwithiibacteriota</taxon>
    </lineage>
</organism>
<gene>
    <name evidence="2" type="ORF">COX08_04180</name>
</gene>
<sequence length="190" mass="21733">MTTNQSAINFVKKDKTVLKLQARRIYIIQSASMFILAAYILVLILTFSYSTFLSYQNRVTEKNIANEIKDIEKLSPIEAKYILLKQKTEAAYNTTKSTYRYQDLMQALFQLIPPDLLIDGFSVDENNNVIFTAKTSNPNTIDNFIGKVKQYNTVQTDNKLVKALINSVSIDHTGVYTLNITMYVEFKQTS</sequence>
<keyword evidence="1" id="KW-0812">Transmembrane</keyword>
<protein>
    <recommendedName>
        <fullName evidence="4">Fimbrial assembly protein</fullName>
    </recommendedName>
</protein>
<dbReference type="EMBL" id="PCSR01000099">
    <property type="protein sequence ID" value="PIP52846.1"/>
    <property type="molecule type" value="Genomic_DNA"/>
</dbReference>
<dbReference type="AlphaFoldDB" id="A0A2H0B5D3"/>
<reference evidence="2 3" key="1">
    <citation type="submission" date="2017-09" db="EMBL/GenBank/DDBJ databases">
        <title>Depth-based differentiation of microbial function through sediment-hosted aquifers and enrichment of novel symbionts in the deep terrestrial subsurface.</title>
        <authorList>
            <person name="Probst A.J."/>
            <person name="Ladd B."/>
            <person name="Jarett J.K."/>
            <person name="Geller-Mcgrath D.E."/>
            <person name="Sieber C.M."/>
            <person name="Emerson J.B."/>
            <person name="Anantharaman K."/>
            <person name="Thomas B.C."/>
            <person name="Malmstrom R."/>
            <person name="Stieglmeier M."/>
            <person name="Klingl A."/>
            <person name="Woyke T."/>
            <person name="Ryan C.M."/>
            <person name="Banfield J.F."/>
        </authorList>
    </citation>
    <scope>NUCLEOTIDE SEQUENCE [LARGE SCALE GENOMIC DNA]</scope>
    <source>
        <strain evidence="2">CG23_combo_of_CG06-09_8_20_14_all_34_8</strain>
    </source>
</reference>
<evidence type="ECO:0000256" key="1">
    <source>
        <dbReference type="SAM" id="Phobius"/>
    </source>
</evidence>
<evidence type="ECO:0000313" key="2">
    <source>
        <dbReference type="EMBL" id="PIP52846.1"/>
    </source>
</evidence>
<keyword evidence="1" id="KW-0472">Membrane</keyword>
<name>A0A2H0B5D3_9BACT</name>
<proteinExistence type="predicted"/>
<accession>A0A2H0B5D3</accession>
<keyword evidence="1" id="KW-1133">Transmembrane helix</keyword>
<comment type="caution">
    <text evidence="2">The sequence shown here is derived from an EMBL/GenBank/DDBJ whole genome shotgun (WGS) entry which is preliminary data.</text>
</comment>
<dbReference type="Proteomes" id="UP000229459">
    <property type="component" value="Unassembled WGS sequence"/>
</dbReference>
<feature type="transmembrane region" description="Helical" evidence="1">
    <location>
        <begin position="25"/>
        <end position="49"/>
    </location>
</feature>
<evidence type="ECO:0000313" key="3">
    <source>
        <dbReference type="Proteomes" id="UP000229459"/>
    </source>
</evidence>